<dbReference type="EMBL" id="CP058909">
    <property type="protein sequence ID" value="QLH81250.1"/>
    <property type="molecule type" value="Genomic_DNA"/>
</dbReference>
<sequence>MTERRPRRSIATVVPGVRTDTPKRNVIVLLVYLFLLAIALSGLKVATDLLLTGTFAATRTVI</sequence>
<keyword evidence="3" id="KW-1185">Reference proteome</keyword>
<dbReference type="AlphaFoldDB" id="A0A7D5T8S4"/>
<feature type="transmembrane region" description="Helical" evidence="1">
    <location>
        <begin position="26"/>
        <end position="46"/>
    </location>
</feature>
<keyword evidence="1" id="KW-0472">Membrane</keyword>
<keyword evidence="1" id="KW-1133">Transmembrane helix</keyword>
<evidence type="ECO:0000313" key="3">
    <source>
        <dbReference type="Proteomes" id="UP000509346"/>
    </source>
</evidence>
<dbReference type="GeneID" id="56082159"/>
<dbReference type="Proteomes" id="UP000509346">
    <property type="component" value="Chromosome"/>
</dbReference>
<evidence type="ECO:0000313" key="2">
    <source>
        <dbReference type="EMBL" id="QLH81250.1"/>
    </source>
</evidence>
<dbReference type="KEGG" id="hpel:HZS54_06180"/>
<reference evidence="2 3" key="1">
    <citation type="submission" date="2020-07" db="EMBL/GenBank/DDBJ databases">
        <title>Halosimplex litoreum sp. nov. and Halosimplex rubrum sp. nov., isolated from different salt environments.</title>
        <authorList>
            <person name="Cui H."/>
        </authorList>
    </citation>
    <scope>NUCLEOTIDE SEQUENCE [LARGE SCALE GENOMIC DNA]</scope>
    <source>
        <strain evidence="2 3">R2</strain>
    </source>
</reference>
<name>A0A7D5T8S4_9EURY</name>
<gene>
    <name evidence="2" type="ORF">HZS54_06180</name>
</gene>
<proteinExistence type="predicted"/>
<accession>A0A7D5T8S4</accession>
<dbReference type="RefSeq" id="WP_179921058.1">
    <property type="nucleotide sequence ID" value="NZ_CP058909.1"/>
</dbReference>
<keyword evidence="1" id="KW-0812">Transmembrane</keyword>
<protein>
    <submittedName>
        <fullName evidence="2">Uncharacterized protein</fullName>
    </submittedName>
</protein>
<evidence type="ECO:0000256" key="1">
    <source>
        <dbReference type="SAM" id="Phobius"/>
    </source>
</evidence>
<organism evidence="2 3">
    <name type="scientific">Halosimplex pelagicum</name>
    <dbReference type="NCBI Taxonomy" id="869886"/>
    <lineage>
        <taxon>Archaea</taxon>
        <taxon>Methanobacteriati</taxon>
        <taxon>Methanobacteriota</taxon>
        <taxon>Stenosarchaea group</taxon>
        <taxon>Halobacteria</taxon>
        <taxon>Halobacteriales</taxon>
        <taxon>Haloarculaceae</taxon>
        <taxon>Halosimplex</taxon>
    </lineage>
</organism>